<organism evidence="2 3">
    <name type="scientific">Trichinella murrelli</name>
    <dbReference type="NCBI Taxonomy" id="144512"/>
    <lineage>
        <taxon>Eukaryota</taxon>
        <taxon>Metazoa</taxon>
        <taxon>Ecdysozoa</taxon>
        <taxon>Nematoda</taxon>
        <taxon>Enoplea</taxon>
        <taxon>Dorylaimia</taxon>
        <taxon>Trichinellida</taxon>
        <taxon>Trichinellidae</taxon>
        <taxon>Trichinella</taxon>
    </lineage>
</organism>
<comment type="caution">
    <text evidence="2">The sequence shown here is derived from an EMBL/GenBank/DDBJ whole genome shotgun (WGS) entry which is preliminary data.</text>
</comment>
<reference evidence="2 3" key="1">
    <citation type="submission" date="2015-01" db="EMBL/GenBank/DDBJ databases">
        <title>Evolution of Trichinella species and genotypes.</title>
        <authorList>
            <person name="Korhonen P.K."/>
            <person name="Edoardo P."/>
            <person name="Giuseppe L.R."/>
            <person name="Gasser R.B."/>
        </authorList>
    </citation>
    <scope>NUCLEOTIDE SEQUENCE [LARGE SCALE GENOMIC DNA]</scope>
    <source>
        <strain evidence="2">ISS417</strain>
    </source>
</reference>
<name>A0A0V0UH99_9BILA</name>
<evidence type="ECO:0000256" key="1">
    <source>
        <dbReference type="SAM" id="MobiDB-lite"/>
    </source>
</evidence>
<evidence type="ECO:0000313" key="3">
    <source>
        <dbReference type="Proteomes" id="UP000055048"/>
    </source>
</evidence>
<keyword evidence="3" id="KW-1185">Reference proteome</keyword>
<gene>
    <name evidence="2" type="ORF">T05_9890</name>
</gene>
<dbReference type="AlphaFoldDB" id="A0A0V0UH99"/>
<evidence type="ECO:0000313" key="2">
    <source>
        <dbReference type="EMBL" id="KRX50665.1"/>
    </source>
</evidence>
<proteinExistence type="predicted"/>
<accession>A0A0V0UH99</accession>
<dbReference type="EMBL" id="JYDJ01000004">
    <property type="protein sequence ID" value="KRX50665.1"/>
    <property type="molecule type" value="Genomic_DNA"/>
</dbReference>
<feature type="region of interest" description="Disordered" evidence="1">
    <location>
        <begin position="41"/>
        <end position="82"/>
    </location>
</feature>
<protein>
    <submittedName>
        <fullName evidence="2">Uncharacterized protein</fullName>
    </submittedName>
</protein>
<sequence length="82" mass="9418">MCAVELFDVNPVVKTSKIIWTCSIRITSCPNNVAEKMKFIPPTRLPQKMTSADQHQQRKRDPLNAAQKKPRQRKGKSRAEQI</sequence>
<dbReference type="Proteomes" id="UP000055048">
    <property type="component" value="Unassembled WGS sequence"/>
</dbReference>